<dbReference type="Gene3D" id="1.10.238.10">
    <property type="entry name" value="EF-hand"/>
    <property type="match status" value="1"/>
</dbReference>
<organism evidence="3 4">
    <name type="scientific">Noviherbaspirillum album</name>
    <dbReference type="NCBI Taxonomy" id="3080276"/>
    <lineage>
        <taxon>Bacteria</taxon>
        <taxon>Pseudomonadati</taxon>
        <taxon>Pseudomonadota</taxon>
        <taxon>Betaproteobacteria</taxon>
        <taxon>Burkholderiales</taxon>
        <taxon>Oxalobacteraceae</taxon>
        <taxon>Noviherbaspirillum</taxon>
    </lineage>
</organism>
<sequence length="98" mass="10849">MNKLVFAMGVAVVFATGCAGMSGQHEPGGPHEMQAQSGHRGMDGMMSRMDGNGDGMISKEEFMKAHEAMFDQMKGSNGMISLQDMQMRRQRMMEQRTK</sequence>
<dbReference type="RefSeq" id="WP_194724078.1">
    <property type="nucleotide sequence ID" value="NZ_JAWIIV010000002.1"/>
</dbReference>
<dbReference type="SUPFAM" id="SSF47473">
    <property type="entry name" value="EF-hand"/>
    <property type="match status" value="1"/>
</dbReference>
<reference evidence="3 4" key="1">
    <citation type="submission" date="2023-10" db="EMBL/GenBank/DDBJ databases">
        <title>Noviherbaspirillum sp. CPCC 100848 genome assembly.</title>
        <authorList>
            <person name="Li X.Y."/>
            <person name="Fang X.M."/>
        </authorList>
    </citation>
    <scope>NUCLEOTIDE SEQUENCE [LARGE SCALE GENOMIC DNA]</scope>
    <source>
        <strain evidence="3 4">CPCC 100848</strain>
    </source>
</reference>
<dbReference type="EMBL" id="JAWIIV010000002">
    <property type="protein sequence ID" value="MEC4718370.1"/>
    <property type="molecule type" value="Genomic_DNA"/>
</dbReference>
<evidence type="ECO:0000313" key="4">
    <source>
        <dbReference type="Proteomes" id="UP001352263"/>
    </source>
</evidence>
<accession>A0ABU6J433</accession>
<comment type="caution">
    <text evidence="3">The sequence shown here is derived from an EMBL/GenBank/DDBJ whole genome shotgun (WGS) entry which is preliminary data.</text>
</comment>
<keyword evidence="4" id="KW-1185">Reference proteome</keyword>
<dbReference type="PROSITE" id="PS50222">
    <property type="entry name" value="EF_HAND_2"/>
    <property type="match status" value="1"/>
</dbReference>
<dbReference type="InterPro" id="IPR011992">
    <property type="entry name" value="EF-hand-dom_pair"/>
</dbReference>
<evidence type="ECO:0000256" key="1">
    <source>
        <dbReference type="SAM" id="MobiDB-lite"/>
    </source>
</evidence>
<name>A0ABU6J433_9BURK</name>
<gene>
    <name evidence="3" type="ORF">RY831_04385</name>
</gene>
<dbReference type="InterPro" id="IPR018247">
    <property type="entry name" value="EF_Hand_1_Ca_BS"/>
</dbReference>
<proteinExistence type="predicted"/>
<feature type="domain" description="EF-hand" evidence="2">
    <location>
        <begin position="37"/>
        <end position="72"/>
    </location>
</feature>
<dbReference type="PROSITE" id="PS00018">
    <property type="entry name" value="EF_HAND_1"/>
    <property type="match status" value="1"/>
</dbReference>
<protein>
    <recommendedName>
        <fullName evidence="2">EF-hand domain-containing protein</fullName>
    </recommendedName>
</protein>
<feature type="region of interest" description="Disordered" evidence="1">
    <location>
        <begin position="21"/>
        <end position="56"/>
    </location>
</feature>
<dbReference type="PROSITE" id="PS51257">
    <property type="entry name" value="PROKAR_LIPOPROTEIN"/>
    <property type="match status" value="1"/>
</dbReference>
<dbReference type="Pfam" id="PF13202">
    <property type="entry name" value="EF-hand_5"/>
    <property type="match status" value="1"/>
</dbReference>
<evidence type="ECO:0000259" key="2">
    <source>
        <dbReference type="PROSITE" id="PS50222"/>
    </source>
</evidence>
<evidence type="ECO:0000313" key="3">
    <source>
        <dbReference type="EMBL" id="MEC4718370.1"/>
    </source>
</evidence>
<dbReference type="InterPro" id="IPR002048">
    <property type="entry name" value="EF_hand_dom"/>
</dbReference>
<dbReference type="Proteomes" id="UP001352263">
    <property type="component" value="Unassembled WGS sequence"/>
</dbReference>